<dbReference type="AlphaFoldDB" id="A0A6P5EQY0"/>
<gene>
    <name evidence="2" type="primary">LOC109706988</name>
</gene>
<proteinExistence type="predicted"/>
<reference evidence="1" key="1">
    <citation type="journal article" date="2015" name="Nat. Genet.">
        <title>The pineapple genome and the evolution of CAM photosynthesis.</title>
        <authorList>
            <person name="Ming R."/>
            <person name="VanBuren R."/>
            <person name="Wai C.M."/>
            <person name="Tang H."/>
            <person name="Schatz M.C."/>
            <person name="Bowers J.E."/>
            <person name="Lyons E."/>
            <person name="Wang M.L."/>
            <person name="Chen J."/>
            <person name="Biggers E."/>
            <person name="Zhang J."/>
            <person name="Huang L."/>
            <person name="Zhang L."/>
            <person name="Miao W."/>
            <person name="Zhang J."/>
            <person name="Ye Z."/>
            <person name="Miao C."/>
            <person name="Lin Z."/>
            <person name="Wang H."/>
            <person name="Zhou H."/>
            <person name="Yim W.C."/>
            <person name="Priest H.D."/>
            <person name="Zheng C."/>
            <person name="Woodhouse M."/>
            <person name="Edger P.P."/>
            <person name="Guyot R."/>
            <person name="Guo H.B."/>
            <person name="Guo H."/>
            <person name="Zheng G."/>
            <person name="Singh R."/>
            <person name="Sharma A."/>
            <person name="Min X."/>
            <person name="Zheng Y."/>
            <person name="Lee H."/>
            <person name="Gurtowski J."/>
            <person name="Sedlazeck F.J."/>
            <person name="Harkess A."/>
            <person name="McKain M.R."/>
            <person name="Liao Z."/>
            <person name="Fang J."/>
            <person name="Liu J."/>
            <person name="Zhang X."/>
            <person name="Zhang Q."/>
            <person name="Hu W."/>
            <person name="Qin Y."/>
            <person name="Wang K."/>
            <person name="Chen L.Y."/>
            <person name="Shirley N."/>
            <person name="Lin Y.R."/>
            <person name="Liu L.Y."/>
            <person name="Hernandez A.G."/>
            <person name="Wright C.L."/>
            <person name="Bulone V."/>
            <person name="Tuskan G.A."/>
            <person name="Heath K."/>
            <person name="Zee F."/>
            <person name="Moore P.H."/>
            <person name="Sunkar R."/>
            <person name="Leebens-Mack J.H."/>
            <person name="Mockler T."/>
            <person name="Bennetzen J.L."/>
            <person name="Freeling M."/>
            <person name="Sankoff D."/>
            <person name="Paterson A.H."/>
            <person name="Zhu X."/>
            <person name="Yang X."/>
            <person name="Smith J.A."/>
            <person name="Cushman J.C."/>
            <person name="Paull R.E."/>
            <person name="Yu Q."/>
        </authorList>
    </citation>
    <scope>NUCLEOTIDE SEQUENCE [LARGE SCALE GENOMIC DNA]</scope>
    <source>
        <strain evidence="1">cv. F153</strain>
    </source>
</reference>
<accession>A0A6P5EQY0</accession>
<keyword evidence="1" id="KW-1185">Reference proteome</keyword>
<evidence type="ECO:0000313" key="1">
    <source>
        <dbReference type="Proteomes" id="UP000515123"/>
    </source>
</evidence>
<dbReference type="Proteomes" id="UP000515123">
    <property type="component" value="Linkage group 3"/>
</dbReference>
<organism evidence="1 2">
    <name type="scientific">Ananas comosus</name>
    <name type="common">Pineapple</name>
    <name type="synonym">Ananas ananas</name>
    <dbReference type="NCBI Taxonomy" id="4615"/>
    <lineage>
        <taxon>Eukaryota</taxon>
        <taxon>Viridiplantae</taxon>
        <taxon>Streptophyta</taxon>
        <taxon>Embryophyta</taxon>
        <taxon>Tracheophyta</taxon>
        <taxon>Spermatophyta</taxon>
        <taxon>Magnoliopsida</taxon>
        <taxon>Liliopsida</taxon>
        <taxon>Poales</taxon>
        <taxon>Bromeliaceae</taxon>
        <taxon>Bromelioideae</taxon>
        <taxon>Ananas</taxon>
    </lineage>
</organism>
<reference evidence="2" key="2">
    <citation type="submission" date="2025-08" db="UniProtKB">
        <authorList>
            <consortium name="RefSeq"/>
        </authorList>
    </citation>
    <scope>IDENTIFICATION</scope>
    <source>
        <tissue evidence="2">Leaf</tissue>
    </source>
</reference>
<protein>
    <submittedName>
        <fullName evidence="2">Uncharacterized protein LOC109706988</fullName>
    </submittedName>
</protein>
<name>A0A6P5EQY0_ANACO</name>
<evidence type="ECO:0000313" key="2">
    <source>
        <dbReference type="RefSeq" id="XP_020083605.1"/>
    </source>
</evidence>
<dbReference type="RefSeq" id="XP_020083605.1">
    <property type="nucleotide sequence ID" value="XM_020228016.1"/>
</dbReference>
<dbReference type="GeneID" id="109706988"/>
<sequence length="125" mass="14173">MLPWGCQEFGQTLGRGTKTGTVESITWHGNLAGHAYALTCMPQVYARNNWLRRFRWAPAVESTTDQQMLRTYPPTQFVEYVTAWQKQQQHGLRGGFPHLAFGRGLSSWPENDSSSSFFSTVVLSM</sequence>